<sequence length="118" mass="12920">MTGRVTKKQAKPRKSPTSKNGITMADENLLCVWLCMKHNGGGSIDFQAVSAKMGTSAAAAKSRLARVKDRVEFLMKSKEATKDAKSEPASPSKPAEQDKEEEESKPEKSYIDELAEDM</sequence>
<name>A0A1Q5T9E4_9EURO</name>
<evidence type="ECO:0000313" key="3">
    <source>
        <dbReference type="EMBL" id="OKO96864.1"/>
    </source>
</evidence>
<feature type="domain" description="Myb-like DNA-binding" evidence="2">
    <location>
        <begin position="26"/>
        <end position="70"/>
    </location>
</feature>
<dbReference type="Proteomes" id="UP000186955">
    <property type="component" value="Unassembled WGS sequence"/>
</dbReference>
<evidence type="ECO:0000259" key="2">
    <source>
        <dbReference type="Pfam" id="PF22980"/>
    </source>
</evidence>
<feature type="compositionally biased region" description="Basic residues" evidence="1">
    <location>
        <begin position="1"/>
        <end position="16"/>
    </location>
</feature>
<dbReference type="InterPro" id="IPR054505">
    <property type="entry name" value="Myb_DNA-bind_8"/>
</dbReference>
<dbReference type="Pfam" id="PF22980">
    <property type="entry name" value="Myb_DNA-bind_8"/>
    <property type="match status" value="1"/>
</dbReference>
<gene>
    <name evidence="3" type="ORF">PENSUB_10418</name>
</gene>
<dbReference type="AlphaFoldDB" id="A0A1Q5T9E4"/>
<comment type="caution">
    <text evidence="3">The sequence shown here is derived from an EMBL/GenBank/DDBJ whole genome shotgun (WGS) entry which is preliminary data.</text>
</comment>
<evidence type="ECO:0000313" key="4">
    <source>
        <dbReference type="Proteomes" id="UP000186955"/>
    </source>
</evidence>
<evidence type="ECO:0000256" key="1">
    <source>
        <dbReference type="SAM" id="MobiDB-lite"/>
    </source>
</evidence>
<feature type="region of interest" description="Disordered" evidence="1">
    <location>
        <begin position="1"/>
        <end position="22"/>
    </location>
</feature>
<feature type="region of interest" description="Disordered" evidence="1">
    <location>
        <begin position="76"/>
        <end position="118"/>
    </location>
</feature>
<protein>
    <recommendedName>
        <fullName evidence="2">Myb-like DNA-binding domain-containing protein</fullName>
    </recommendedName>
</protein>
<organism evidence="3 4">
    <name type="scientific">Penicillium subrubescens</name>
    <dbReference type="NCBI Taxonomy" id="1316194"/>
    <lineage>
        <taxon>Eukaryota</taxon>
        <taxon>Fungi</taxon>
        <taxon>Dikarya</taxon>
        <taxon>Ascomycota</taxon>
        <taxon>Pezizomycotina</taxon>
        <taxon>Eurotiomycetes</taxon>
        <taxon>Eurotiomycetidae</taxon>
        <taxon>Eurotiales</taxon>
        <taxon>Aspergillaceae</taxon>
        <taxon>Penicillium</taxon>
    </lineage>
</organism>
<keyword evidence="4" id="KW-1185">Reference proteome</keyword>
<dbReference type="OrthoDB" id="4368387at2759"/>
<feature type="compositionally biased region" description="Basic and acidic residues" evidence="1">
    <location>
        <begin position="76"/>
        <end position="86"/>
    </location>
</feature>
<dbReference type="EMBL" id="MNBE01000697">
    <property type="protein sequence ID" value="OKO96864.1"/>
    <property type="molecule type" value="Genomic_DNA"/>
</dbReference>
<reference evidence="3 4" key="1">
    <citation type="submission" date="2016-10" db="EMBL/GenBank/DDBJ databases">
        <title>Genome sequence of the ascomycete fungus Penicillium subrubescens.</title>
        <authorList>
            <person name="De Vries R.P."/>
            <person name="Peng M."/>
            <person name="Dilokpimol A."/>
            <person name="Hilden K."/>
            <person name="Makela M.R."/>
            <person name="Grigoriev I."/>
            <person name="Riley R."/>
            <person name="Granchi Z."/>
        </authorList>
    </citation>
    <scope>NUCLEOTIDE SEQUENCE [LARGE SCALE GENOMIC DNA]</scope>
    <source>
        <strain evidence="3 4">CBS 132785</strain>
    </source>
</reference>
<proteinExistence type="predicted"/>
<accession>A0A1Q5T9E4</accession>